<evidence type="ECO:0000313" key="3">
    <source>
        <dbReference type="Proteomes" id="UP000178370"/>
    </source>
</evidence>
<sequence>MKNPEGGKGMDRRKFIKSASATLGAAIGAGALGAVAGATDAQAQSDTPDGGEKKWRYPQFATPEEYDREAYRLYRRHGRSRLRTSPWMIDAAVMSVERDRRFGRRTSPPSPEELQMWEKYADEHPEN</sequence>
<accession>A0A1F6CKQ3</accession>
<dbReference type="EMBL" id="MFKV01000026">
    <property type="protein sequence ID" value="OGG49826.1"/>
    <property type="molecule type" value="Genomic_DNA"/>
</dbReference>
<reference evidence="2 3" key="1">
    <citation type="journal article" date="2016" name="Nat. Commun.">
        <title>Thousands of microbial genomes shed light on interconnected biogeochemical processes in an aquifer system.</title>
        <authorList>
            <person name="Anantharaman K."/>
            <person name="Brown C.T."/>
            <person name="Hug L.A."/>
            <person name="Sharon I."/>
            <person name="Castelle C.J."/>
            <person name="Probst A.J."/>
            <person name="Thomas B.C."/>
            <person name="Singh A."/>
            <person name="Wilkins M.J."/>
            <person name="Karaoz U."/>
            <person name="Brodie E.L."/>
            <person name="Williams K.H."/>
            <person name="Hubbard S.S."/>
            <person name="Banfield J.F."/>
        </authorList>
    </citation>
    <scope>NUCLEOTIDE SEQUENCE [LARGE SCALE GENOMIC DNA]</scope>
</reference>
<dbReference type="Proteomes" id="UP000178370">
    <property type="component" value="Unassembled WGS sequence"/>
</dbReference>
<evidence type="ECO:0000313" key="2">
    <source>
        <dbReference type="EMBL" id="OGG49826.1"/>
    </source>
</evidence>
<evidence type="ECO:0000256" key="1">
    <source>
        <dbReference type="SAM" id="MobiDB-lite"/>
    </source>
</evidence>
<gene>
    <name evidence="2" type="ORF">A2763_03605</name>
</gene>
<dbReference type="STRING" id="1798482.A2763_03605"/>
<protein>
    <submittedName>
        <fullName evidence="2">Uncharacterized protein</fullName>
    </submittedName>
</protein>
<comment type="caution">
    <text evidence="2">The sequence shown here is derived from an EMBL/GenBank/DDBJ whole genome shotgun (WGS) entry which is preliminary data.</text>
</comment>
<dbReference type="InterPro" id="IPR006311">
    <property type="entry name" value="TAT_signal"/>
</dbReference>
<name>A0A1F6CKQ3_9BACT</name>
<feature type="region of interest" description="Disordered" evidence="1">
    <location>
        <begin position="100"/>
        <end position="127"/>
    </location>
</feature>
<proteinExistence type="predicted"/>
<organism evidence="2 3">
    <name type="scientific">Candidatus Kaiserbacteria bacterium RIFCSPHIGHO2_01_FULL_54_36</name>
    <dbReference type="NCBI Taxonomy" id="1798482"/>
    <lineage>
        <taxon>Bacteria</taxon>
        <taxon>Candidatus Kaiseribacteriota</taxon>
    </lineage>
</organism>
<dbReference type="PROSITE" id="PS51318">
    <property type="entry name" value="TAT"/>
    <property type="match status" value="1"/>
</dbReference>
<feature type="region of interest" description="Disordered" evidence="1">
    <location>
        <begin position="37"/>
        <end position="58"/>
    </location>
</feature>
<dbReference type="AlphaFoldDB" id="A0A1F6CKQ3"/>